<sequence length="37" mass="4429">MLSFFSRANFKRSKELIKCFPWLLFVFIAFPKSNVSE</sequence>
<proteinExistence type="predicted"/>
<evidence type="ECO:0000313" key="2">
    <source>
        <dbReference type="Proteomes" id="UP000003490"/>
    </source>
</evidence>
<reference evidence="1 2" key="2">
    <citation type="submission" date="2007-08" db="EMBL/GenBank/DDBJ databases">
        <authorList>
            <person name="Fulton L."/>
            <person name="Clifton S."/>
            <person name="Fulton B."/>
            <person name="Xu J."/>
            <person name="Minx P."/>
            <person name="Pepin K.H."/>
            <person name="Johnson M."/>
            <person name="Thiruvilangam P."/>
            <person name="Bhonagiri V."/>
            <person name="Nash W.E."/>
            <person name="Wang C."/>
            <person name="Mardis E.R."/>
            <person name="Wilson R.K."/>
        </authorList>
    </citation>
    <scope>NUCLEOTIDE SEQUENCE [LARGE SCALE GENOMIC DNA]</scope>
    <source>
        <strain evidence="1 2">DSM 753</strain>
    </source>
</reference>
<evidence type="ECO:0000313" key="1">
    <source>
        <dbReference type="EMBL" id="EDO62322.1"/>
    </source>
</evidence>
<gene>
    <name evidence="1" type="ORF">CLOLEP_01184</name>
</gene>
<comment type="caution">
    <text evidence="1">The sequence shown here is derived from an EMBL/GenBank/DDBJ whole genome shotgun (WGS) entry which is preliminary data.</text>
</comment>
<dbReference type="HOGENOM" id="CLU_3342274_0_0_9"/>
<accession>A7VRK0</accession>
<dbReference type="EMBL" id="ABCB02000016">
    <property type="protein sequence ID" value="EDO62322.1"/>
    <property type="molecule type" value="Genomic_DNA"/>
</dbReference>
<dbReference type="Proteomes" id="UP000003490">
    <property type="component" value="Unassembled WGS sequence"/>
</dbReference>
<organism evidence="1 2">
    <name type="scientific">[Clostridium] leptum DSM 753</name>
    <dbReference type="NCBI Taxonomy" id="428125"/>
    <lineage>
        <taxon>Bacteria</taxon>
        <taxon>Bacillati</taxon>
        <taxon>Bacillota</taxon>
        <taxon>Clostridia</taxon>
        <taxon>Eubacteriales</taxon>
        <taxon>Oscillospiraceae</taxon>
        <taxon>Oscillospiraceae incertae sedis</taxon>
    </lineage>
</organism>
<name>A7VRK0_9FIRM</name>
<protein>
    <submittedName>
        <fullName evidence="1">Uncharacterized protein</fullName>
    </submittedName>
</protein>
<dbReference type="AlphaFoldDB" id="A7VRK0"/>
<reference evidence="1 2" key="1">
    <citation type="submission" date="2007-08" db="EMBL/GenBank/DDBJ databases">
        <title>Draft genome sequence of Clostridium leptum (DSM 753).</title>
        <authorList>
            <person name="Sudarsanam P."/>
            <person name="Ley R."/>
            <person name="Guruge J."/>
            <person name="Turnbaugh P.J."/>
            <person name="Mahowald M."/>
            <person name="Liep D."/>
            <person name="Gordon J."/>
        </authorList>
    </citation>
    <scope>NUCLEOTIDE SEQUENCE [LARGE SCALE GENOMIC DNA]</scope>
    <source>
        <strain evidence="1 2">DSM 753</strain>
    </source>
</reference>